<dbReference type="InterPro" id="IPR050098">
    <property type="entry name" value="TFPI/VKTCI-like"/>
</dbReference>
<dbReference type="InterPro" id="IPR002223">
    <property type="entry name" value="Kunitz_BPTI"/>
</dbReference>
<dbReference type="GO" id="GO:0005615">
    <property type="term" value="C:extracellular space"/>
    <property type="evidence" value="ECO:0007669"/>
    <property type="project" value="TreeGrafter"/>
</dbReference>
<dbReference type="SUPFAM" id="SSF57362">
    <property type="entry name" value="BPTI-like"/>
    <property type="match status" value="1"/>
</dbReference>
<dbReference type="FunFam" id="4.10.410.10:FF:000020">
    <property type="entry name" value="Collagen, type VI, alpha 3"/>
    <property type="match status" value="1"/>
</dbReference>
<dbReference type="PROSITE" id="PS00280">
    <property type="entry name" value="BPTI_KUNITZ_1"/>
    <property type="match status" value="1"/>
</dbReference>
<dbReference type="EMBL" id="JARGEI010000031">
    <property type="protein sequence ID" value="KAJ8704591.1"/>
    <property type="molecule type" value="Genomic_DNA"/>
</dbReference>
<feature type="signal peptide" evidence="4">
    <location>
        <begin position="1"/>
        <end position="19"/>
    </location>
</feature>
<evidence type="ECO:0000256" key="2">
    <source>
        <dbReference type="ARBA" id="ARBA00022900"/>
    </source>
</evidence>
<gene>
    <name evidence="6" type="ORF">PYW07_011779</name>
</gene>
<evidence type="ECO:0000256" key="1">
    <source>
        <dbReference type="ARBA" id="ARBA00022690"/>
    </source>
</evidence>
<dbReference type="PRINTS" id="PR00759">
    <property type="entry name" value="BASICPTASE"/>
</dbReference>
<dbReference type="PANTHER" id="PTHR10083">
    <property type="entry name" value="KUNITZ-TYPE PROTEASE INHIBITOR-RELATED"/>
    <property type="match status" value="1"/>
</dbReference>
<evidence type="ECO:0000313" key="6">
    <source>
        <dbReference type="EMBL" id="KAJ8704591.1"/>
    </source>
</evidence>
<evidence type="ECO:0000256" key="3">
    <source>
        <dbReference type="ARBA" id="ARBA00023157"/>
    </source>
</evidence>
<accession>A0AAD8DKQ0</accession>
<dbReference type="PANTHER" id="PTHR10083:SF374">
    <property type="entry name" value="BPTI_KUNITZ INHIBITOR DOMAIN-CONTAINING PROTEIN"/>
    <property type="match status" value="1"/>
</dbReference>
<evidence type="ECO:0000259" key="5">
    <source>
        <dbReference type="PROSITE" id="PS50279"/>
    </source>
</evidence>
<protein>
    <recommendedName>
        <fullName evidence="5">BPTI/Kunitz inhibitor domain-containing protein</fullName>
    </recommendedName>
</protein>
<keyword evidence="1" id="KW-0646">Protease inhibitor</keyword>
<dbReference type="Pfam" id="PF00014">
    <property type="entry name" value="Kunitz_BPTI"/>
    <property type="match status" value="1"/>
</dbReference>
<reference evidence="6" key="1">
    <citation type="submission" date="2023-03" db="EMBL/GenBank/DDBJ databases">
        <title>Chromosome-level genomes of two armyworms, Mythimna separata and Mythimna loreyi, provide insights into the biosynthesis and reception of sex pheromones.</title>
        <authorList>
            <person name="Zhao H."/>
        </authorList>
    </citation>
    <scope>NUCLEOTIDE SEQUENCE</scope>
    <source>
        <strain evidence="6">BeijingLab</strain>
        <tissue evidence="6">Pupa</tissue>
    </source>
</reference>
<keyword evidence="2" id="KW-0722">Serine protease inhibitor</keyword>
<organism evidence="6 7">
    <name type="scientific">Mythimna separata</name>
    <name type="common">Oriental armyworm</name>
    <name type="synonym">Pseudaletia separata</name>
    <dbReference type="NCBI Taxonomy" id="271217"/>
    <lineage>
        <taxon>Eukaryota</taxon>
        <taxon>Metazoa</taxon>
        <taxon>Ecdysozoa</taxon>
        <taxon>Arthropoda</taxon>
        <taxon>Hexapoda</taxon>
        <taxon>Insecta</taxon>
        <taxon>Pterygota</taxon>
        <taxon>Neoptera</taxon>
        <taxon>Endopterygota</taxon>
        <taxon>Lepidoptera</taxon>
        <taxon>Glossata</taxon>
        <taxon>Ditrysia</taxon>
        <taxon>Noctuoidea</taxon>
        <taxon>Noctuidae</taxon>
        <taxon>Noctuinae</taxon>
        <taxon>Hadenini</taxon>
        <taxon>Mythimna</taxon>
    </lineage>
</organism>
<dbReference type="CDD" id="cd00109">
    <property type="entry name" value="Kunitz-type"/>
    <property type="match status" value="1"/>
</dbReference>
<dbReference type="Gene3D" id="4.10.410.10">
    <property type="entry name" value="Pancreatic trypsin inhibitor Kunitz domain"/>
    <property type="match status" value="1"/>
</dbReference>
<evidence type="ECO:0000256" key="4">
    <source>
        <dbReference type="SAM" id="SignalP"/>
    </source>
</evidence>
<feature type="domain" description="BPTI/Kunitz inhibitor" evidence="5">
    <location>
        <begin position="24"/>
        <end position="74"/>
    </location>
</feature>
<dbReference type="SMART" id="SM00131">
    <property type="entry name" value="KU"/>
    <property type="match status" value="1"/>
</dbReference>
<dbReference type="AlphaFoldDB" id="A0AAD8DKQ0"/>
<dbReference type="InterPro" id="IPR036880">
    <property type="entry name" value="Kunitz_BPTI_sf"/>
</dbReference>
<evidence type="ECO:0000313" key="7">
    <source>
        <dbReference type="Proteomes" id="UP001231518"/>
    </source>
</evidence>
<keyword evidence="4" id="KW-0732">Signal</keyword>
<feature type="chain" id="PRO_5042021958" description="BPTI/Kunitz inhibitor domain-containing protein" evidence="4">
    <location>
        <begin position="20"/>
        <end position="74"/>
    </location>
</feature>
<dbReference type="InterPro" id="IPR020901">
    <property type="entry name" value="Prtase_inh_Kunz-CS"/>
</dbReference>
<dbReference type="PROSITE" id="PS50279">
    <property type="entry name" value="BPTI_KUNITZ_2"/>
    <property type="match status" value="1"/>
</dbReference>
<dbReference type="Proteomes" id="UP001231518">
    <property type="component" value="Chromosome 29"/>
</dbReference>
<comment type="caution">
    <text evidence="6">The sequence shown here is derived from an EMBL/GenBank/DDBJ whole genome shotgun (WGS) entry which is preliminary data.</text>
</comment>
<name>A0AAD8DKQ0_MYTSE</name>
<keyword evidence="7" id="KW-1185">Reference proteome</keyword>
<dbReference type="GO" id="GO:0004867">
    <property type="term" value="F:serine-type endopeptidase inhibitor activity"/>
    <property type="evidence" value="ECO:0007669"/>
    <property type="project" value="UniProtKB-KW"/>
</dbReference>
<proteinExistence type="predicted"/>
<sequence>MKLFYFLVLVFVAIGLSAARDPKCLLPTDAGICYGHVPKYAFNNAAERCEMFVYGGCMGNENRFDTLEDCQAAC</sequence>
<keyword evidence="3" id="KW-1015">Disulfide bond</keyword>